<name>A0AAV4AEK7_9GAST</name>
<comment type="caution">
    <text evidence="2">The sequence shown here is derived from an EMBL/GenBank/DDBJ whole genome shotgun (WGS) entry which is preliminary data.</text>
</comment>
<feature type="compositionally biased region" description="Basic residues" evidence="1">
    <location>
        <begin position="366"/>
        <end position="379"/>
    </location>
</feature>
<keyword evidence="3" id="KW-1185">Reference proteome</keyword>
<feature type="compositionally biased region" description="Low complexity" evidence="1">
    <location>
        <begin position="698"/>
        <end position="707"/>
    </location>
</feature>
<gene>
    <name evidence="2" type="ORF">PoB_003174300</name>
</gene>
<proteinExistence type="predicted"/>
<feature type="region of interest" description="Disordered" evidence="1">
    <location>
        <begin position="193"/>
        <end position="530"/>
    </location>
</feature>
<feature type="compositionally biased region" description="Basic and acidic residues" evidence="1">
    <location>
        <begin position="659"/>
        <end position="683"/>
    </location>
</feature>
<feature type="compositionally biased region" description="Basic and acidic residues" evidence="1">
    <location>
        <begin position="199"/>
        <end position="209"/>
    </location>
</feature>
<evidence type="ECO:0000313" key="2">
    <source>
        <dbReference type="EMBL" id="GFO05238.1"/>
    </source>
</evidence>
<protein>
    <submittedName>
        <fullName evidence="2">Uncharacterized protein</fullName>
    </submittedName>
</protein>
<organism evidence="2 3">
    <name type="scientific">Plakobranchus ocellatus</name>
    <dbReference type="NCBI Taxonomy" id="259542"/>
    <lineage>
        <taxon>Eukaryota</taxon>
        <taxon>Metazoa</taxon>
        <taxon>Spiralia</taxon>
        <taxon>Lophotrochozoa</taxon>
        <taxon>Mollusca</taxon>
        <taxon>Gastropoda</taxon>
        <taxon>Heterobranchia</taxon>
        <taxon>Euthyneura</taxon>
        <taxon>Panpulmonata</taxon>
        <taxon>Sacoglossa</taxon>
        <taxon>Placobranchoidea</taxon>
        <taxon>Plakobranchidae</taxon>
        <taxon>Plakobranchus</taxon>
    </lineage>
</organism>
<feature type="compositionally biased region" description="Basic and acidic residues" evidence="1">
    <location>
        <begin position="600"/>
        <end position="625"/>
    </location>
</feature>
<evidence type="ECO:0000256" key="1">
    <source>
        <dbReference type="SAM" id="MobiDB-lite"/>
    </source>
</evidence>
<feature type="compositionally biased region" description="Basic residues" evidence="1">
    <location>
        <begin position="684"/>
        <end position="697"/>
    </location>
</feature>
<evidence type="ECO:0000313" key="3">
    <source>
        <dbReference type="Proteomes" id="UP000735302"/>
    </source>
</evidence>
<reference evidence="2 3" key="1">
    <citation type="journal article" date="2021" name="Elife">
        <title>Chloroplast acquisition without the gene transfer in kleptoplastic sea slugs, Plakobranchus ocellatus.</title>
        <authorList>
            <person name="Maeda T."/>
            <person name="Takahashi S."/>
            <person name="Yoshida T."/>
            <person name="Shimamura S."/>
            <person name="Takaki Y."/>
            <person name="Nagai Y."/>
            <person name="Toyoda A."/>
            <person name="Suzuki Y."/>
            <person name="Arimoto A."/>
            <person name="Ishii H."/>
            <person name="Satoh N."/>
            <person name="Nishiyama T."/>
            <person name="Hasebe M."/>
            <person name="Maruyama T."/>
            <person name="Minagawa J."/>
            <person name="Obokata J."/>
            <person name="Shigenobu S."/>
        </authorList>
    </citation>
    <scope>NUCLEOTIDE SEQUENCE [LARGE SCALE GENOMIC DNA]</scope>
</reference>
<sequence length="764" mass="89610">MGRERARRKQSMASMRNLRFQLLNLRELHARISLKPGADLELPRSRKSAYFRSVSATYTGDQFSTHRRYFRRRETLWPGARGIMSKERDIDVGWEVQREESKEKFLGSPLFEKDGSRDELAEKHKMDDFYQAFETDRRLYGSQGAFMKPQPEDLDFYEHEVEDEATPIMKKKQRSVSDDDIYHRFERWRRVSQGYTKQDGQRRTSETRQESVSGAGIKSGDQEVGTDSASVQDMDIKHDRSPKVSGFKKTFVPRKVAKRNIVPTGERARKESDASLELGSPLHERCSGSETSQESSQSTDEVISETDIPLTYDPNSSYAPKVRRDSEQSKKRSVKSLTGEDIDEDKISALKRPSHKTFPKREDRHAKHLRHDTHRRPKHRHDEVDEGMATRSLDYYEDKEVEDGLKADDKVKDKDGRRPSYDAVRKPKRREEADDSKGRRRLSYYEDKKIEDQMKANLAERDEDRRRPSYDVDRKTKRRDEADDFKDTRRLSYYEDKNVEDHMKADLAERDEDRRRSSYDAGRRTKRRDYVDDFKDRRRLSYYEDKNVEDQMKADLAERDEDRRRSSYDAGRRTKRRDYVDDFKDRRRLSYHENRDIADRVNADKELQGKDGRRPRYDADRTRPDEGEEAMEGAKIYRGSYGNIETPIDTSGRKPSSVEMRDSQRQLRRFYPEEATKDTDKSKISKKAQASRRKSSSSRHLLSKISKTGSLKKASSHLLKPMRVTWHFLKHQGVLVCDHPVLGELRPPQCAPVQGGCLFTQSCL</sequence>
<dbReference type="EMBL" id="BLXT01003747">
    <property type="protein sequence ID" value="GFO05238.1"/>
    <property type="molecule type" value="Genomic_DNA"/>
</dbReference>
<dbReference type="AlphaFoldDB" id="A0AAV4AEK7"/>
<feature type="compositionally biased region" description="Basic and acidic residues" evidence="1">
    <location>
        <begin position="394"/>
        <end position="530"/>
    </location>
</feature>
<feature type="region of interest" description="Disordered" evidence="1">
    <location>
        <begin position="600"/>
        <end position="714"/>
    </location>
</feature>
<feature type="compositionally biased region" description="Low complexity" evidence="1">
    <location>
        <begin position="289"/>
        <end position="299"/>
    </location>
</feature>
<dbReference type="Proteomes" id="UP000735302">
    <property type="component" value="Unassembled WGS sequence"/>
</dbReference>
<accession>A0AAV4AEK7</accession>
<feature type="region of interest" description="Disordered" evidence="1">
    <location>
        <begin position="542"/>
        <end position="576"/>
    </location>
</feature>